<dbReference type="AlphaFoldDB" id="A0AAN5ICP8"/>
<feature type="compositionally biased region" description="Acidic residues" evidence="1">
    <location>
        <begin position="54"/>
        <end position="66"/>
    </location>
</feature>
<evidence type="ECO:0000313" key="2">
    <source>
        <dbReference type="EMBL" id="GMR59325.1"/>
    </source>
</evidence>
<reference evidence="3" key="1">
    <citation type="submission" date="2022-10" db="EMBL/GenBank/DDBJ databases">
        <title>Genome assembly of Pristionchus species.</title>
        <authorList>
            <person name="Yoshida K."/>
            <person name="Sommer R.J."/>
        </authorList>
    </citation>
    <scope>NUCLEOTIDE SEQUENCE [LARGE SCALE GENOMIC DNA]</scope>
    <source>
        <strain evidence="3">RS5460</strain>
    </source>
</reference>
<proteinExistence type="predicted"/>
<evidence type="ECO:0000313" key="3">
    <source>
        <dbReference type="Proteomes" id="UP001328107"/>
    </source>
</evidence>
<feature type="non-terminal residue" evidence="2">
    <location>
        <position position="1"/>
    </location>
</feature>
<protein>
    <submittedName>
        <fullName evidence="2">Uncharacterized protein</fullName>
    </submittedName>
</protein>
<sequence>QFNSPLISGFDRIHRMDSEEHTSTEEGLRYLRSVFLNKHPEKNNEPESHSEGNTVEEESELFEAENEEQKDAEIQGELTLHELLSKTLDIKAEVVKEDVLIPEKKKETSRKTKTTVPISSLGALVNDMVDKWEEMLLPFKPTSLCILKDAFIATEKGKKPRWLPINPPLTFQVNLE</sequence>
<feature type="compositionally biased region" description="Basic and acidic residues" evidence="1">
    <location>
        <begin position="11"/>
        <end position="29"/>
    </location>
</feature>
<accession>A0AAN5ICP8</accession>
<feature type="compositionally biased region" description="Basic and acidic residues" evidence="1">
    <location>
        <begin position="38"/>
        <end position="50"/>
    </location>
</feature>
<organism evidence="2 3">
    <name type="scientific">Pristionchus mayeri</name>
    <dbReference type="NCBI Taxonomy" id="1317129"/>
    <lineage>
        <taxon>Eukaryota</taxon>
        <taxon>Metazoa</taxon>
        <taxon>Ecdysozoa</taxon>
        <taxon>Nematoda</taxon>
        <taxon>Chromadorea</taxon>
        <taxon>Rhabditida</taxon>
        <taxon>Rhabditina</taxon>
        <taxon>Diplogasteromorpha</taxon>
        <taxon>Diplogasteroidea</taxon>
        <taxon>Neodiplogasteridae</taxon>
        <taxon>Pristionchus</taxon>
    </lineage>
</organism>
<feature type="region of interest" description="Disordered" evidence="1">
    <location>
        <begin position="1"/>
        <end position="75"/>
    </location>
</feature>
<keyword evidence="3" id="KW-1185">Reference proteome</keyword>
<evidence type="ECO:0000256" key="1">
    <source>
        <dbReference type="SAM" id="MobiDB-lite"/>
    </source>
</evidence>
<dbReference type="Proteomes" id="UP001328107">
    <property type="component" value="Unassembled WGS sequence"/>
</dbReference>
<comment type="caution">
    <text evidence="2">The sequence shown here is derived from an EMBL/GenBank/DDBJ whole genome shotgun (WGS) entry which is preliminary data.</text>
</comment>
<dbReference type="EMBL" id="BTRK01000006">
    <property type="protein sequence ID" value="GMR59325.1"/>
    <property type="molecule type" value="Genomic_DNA"/>
</dbReference>
<name>A0AAN5ICP8_9BILA</name>
<gene>
    <name evidence="2" type="ORF">PMAYCL1PPCAC_29520</name>
</gene>